<dbReference type="Proteomes" id="UP001189429">
    <property type="component" value="Unassembled WGS sequence"/>
</dbReference>
<evidence type="ECO:0000256" key="1">
    <source>
        <dbReference type="SAM" id="MobiDB-lite"/>
    </source>
</evidence>
<dbReference type="EMBL" id="CAUYUJ010019393">
    <property type="protein sequence ID" value="CAK0890843.1"/>
    <property type="molecule type" value="Genomic_DNA"/>
</dbReference>
<sequence>MSAGISRMGYPGQCHTSTALDFHRVPGIKELRPRSPGAAGGPPEWPRGRFVPDAGRCTGLPMVFDLSCTLLPLLVWAAGTGCVFGYPCPSVSMSLTQLAAAAMPSHTAGCHQVPGGYRGLPFAFDPAGSVCFDVCPCPCDGTTKRANTFLTDVDAITGELDVSQLPQEMGVYACFDLNSKLQYVGLSRDIRKSVAGHAEAIGIQEAGDLIASVRVADMPGGSKELLKATWEAWIKEHVDSGGEIPPGNVPENMDGADPRWRSRGAQAKPALNLGARPGGISSMAEAGRDPVAGKRSRRTRL</sequence>
<keyword evidence="3" id="KW-1185">Reference proteome</keyword>
<evidence type="ECO:0000313" key="3">
    <source>
        <dbReference type="Proteomes" id="UP001189429"/>
    </source>
</evidence>
<comment type="caution">
    <text evidence="2">The sequence shown here is derived from an EMBL/GenBank/DDBJ whole genome shotgun (WGS) entry which is preliminary data.</text>
</comment>
<gene>
    <name evidence="2" type="ORF">PCOR1329_LOCUS70944</name>
</gene>
<feature type="region of interest" description="Disordered" evidence="1">
    <location>
        <begin position="259"/>
        <end position="301"/>
    </location>
</feature>
<accession>A0ABN9WZY5</accession>
<proteinExistence type="predicted"/>
<reference evidence="2" key="1">
    <citation type="submission" date="2023-10" db="EMBL/GenBank/DDBJ databases">
        <authorList>
            <person name="Chen Y."/>
            <person name="Shah S."/>
            <person name="Dougan E. K."/>
            <person name="Thang M."/>
            <person name="Chan C."/>
        </authorList>
    </citation>
    <scope>NUCLEOTIDE SEQUENCE [LARGE SCALE GENOMIC DNA]</scope>
</reference>
<evidence type="ECO:0000313" key="2">
    <source>
        <dbReference type="EMBL" id="CAK0890843.1"/>
    </source>
</evidence>
<organism evidence="2 3">
    <name type="scientific">Prorocentrum cordatum</name>
    <dbReference type="NCBI Taxonomy" id="2364126"/>
    <lineage>
        <taxon>Eukaryota</taxon>
        <taxon>Sar</taxon>
        <taxon>Alveolata</taxon>
        <taxon>Dinophyceae</taxon>
        <taxon>Prorocentrales</taxon>
        <taxon>Prorocentraceae</taxon>
        <taxon>Prorocentrum</taxon>
    </lineage>
</organism>
<protein>
    <recommendedName>
        <fullName evidence="4">GIY-YIG domain-containing protein</fullName>
    </recommendedName>
</protein>
<evidence type="ECO:0008006" key="4">
    <source>
        <dbReference type="Google" id="ProtNLM"/>
    </source>
</evidence>
<name>A0ABN9WZY5_9DINO</name>